<feature type="region of interest" description="Disordered" evidence="2">
    <location>
        <begin position="488"/>
        <end position="514"/>
    </location>
</feature>
<name>A0A8S9PFA1_BRACR</name>
<dbReference type="InterPro" id="IPR015915">
    <property type="entry name" value="Kelch-typ_b-propeller"/>
</dbReference>
<dbReference type="SUPFAM" id="SSF81383">
    <property type="entry name" value="F-box domain"/>
    <property type="match status" value="1"/>
</dbReference>
<proteinExistence type="predicted"/>
<dbReference type="InterPro" id="IPR057499">
    <property type="entry name" value="Kelch_FKB95"/>
</dbReference>
<feature type="domain" description="C2H2-type" evidence="3">
    <location>
        <begin position="434"/>
        <end position="462"/>
    </location>
</feature>
<protein>
    <recommendedName>
        <fullName evidence="3">C2H2-type domain-containing protein</fullName>
    </recommendedName>
</protein>
<evidence type="ECO:0000256" key="2">
    <source>
        <dbReference type="SAM" id="MobiDB-lite"/>
    </source>
</evidence>
<gene>
    <name evidence="4" type="ORF">F2Q69_00002912</name>
</gene>
<comment type="caution">
    <text evidence="4">The sequence shown here is derived from an EMBL/GenBank/DDBJ whole genome shotgun (WGS) entry which is preliminary data.</text>
</comment>
<accession>A0A8S9PFA1</accession>
<dbReference type="GO" id="GO:0008270">
    <property type="term" value="F:zinc ion binding"/>
    <property type="evidence" value="ECO:0007669"/>
    <property type="project" value="UniProtKB-KW"/>
</dbReference>
<keyword evidence="1" id="KW-0479">Metal-binding</keyword>
<dbReference type="Pfam" id="PF13912">
    <property type="entry name" value="zf-C2H2_6"/>
    <property type="match status" value="1"/>
</dbReference>
<dbReference type="InterPro" id="IPR013087">
    <property type="entry name" value="Znf_C2H2_type"/>
</dbReference>
<dbReference type="Pfam" id="PF25210">
    <property type="entry name" value="Kelch_FKB95"/>
    <property type="match status" value="1"/>
</dbReference>
<reference evidence="4" key="1">
    <citation type="submission" date="2019-12" db="EMBL/GenBank/DDBJ databases">
        <title>Genome sequencing and annotation of Brassica cretica.</title>
        <authorList>
            <person name="Studholme D.J."/>
            <person name="Sarris P."/>
        </authorList>
    </citation>
    <scope>NUCLEOTIDE SEQUENCE</scope>
    <source>
        <strain evidence="4">PFS-109/04</strain>
        <tissue evidence="4">Leaf</tissue>
    </source>
</reference>
<evidence type="ECO:0000313" key="5">
    <source>
        <dbReference type="Proteomes" id="UP000712600"/>
    </source>
</evidence>
<feature type="domain" description="C2H2-type" evidence="3">
    <location>
        <begin position="649"/>
        <end position="676"/>
    </location>
</feature>
<evidence type="ECO:0000313" key="4">
    <source>
        <dbReference type="EMBL" id="KAF3511503.1"/>
    </source>
</evidence>
<organism evidence="4 5">
    <name type="scientific">Brassica cretica</name>
    <name type="common">Mustard</name>
    <dbReference type="NCBI Taxonomy" id="69181"/>
    <lineage>
        <taxon>Eukaryota</taxon>
        <taxon>Viridiplantae</taxon>
        <taxon>Streptophyta</taxon>
        <taxon>Embryophyta</taxon>
        <taxon>Tracheophyta</taxon>
        <taxon>Spermatophyta</taxon>
        <taxon>Magnoliopsida</taxon>
        <taxon>eudicotyledons</taxon>
        <taxon>Gunneridae</taxon>
        <taxon>Pentapetalae</taxon>
        <taxon>rosids</taxon>
        <taxon>malvids</taxon>
        <taxon>Brassicales</taxon>
        <taxon>Brassicaceae</taxon>
        <taxon>Brassiceae</taxon>
        <taxon>Brassica</taxon>
    </lineage>
</organism>
<dbReference type="AlphaFoldDB" id="A0A8S9PFA1"/>
<dbReference type="SMART" id="SM00256">
    <property type="entry name" value="FBOX"/>
    <property type="match status" value="1"/>
</dbReference>
<dbReference type="SUPFAM" id="SSF117281">
    <property type="entry name" value="Kelch motif"/>
    <property type="match status" value="1"/>
</dbReference>
<dbReference type="EMBL" id="QGKX02001521">
    <property type="protein sequence ID" value="KAF3511503.1"/>
    <property type="molecule type" value="Genomic_DNA"/>
</dbReference>
<evidence type="ECO:0000256" key="1">
    <source>
        <dbReference type="PROSITE-ProRule" id="PRU00042"/>
    </source>
</evidence>
<dbReference type="InterPro" id="IPR050354">
    <property type="entry name" value="F-box/kelch-repeat_ARATH"/>
</dbReference>
<dbReference type="PANTHER" id="PTHR24414">
    <property type="entry name" value="F-BOX/KELCH-REPEAT PROTEIN SKIP4"/>
    <property type="match status" value="1"/>
</dbReference>
<dbReference type="CDD" id="cd22152">
    <property type="entry name" value="F-box_AtAFR-like"/>
    <property type="match status" value="1"/>
</dbReference>
<dbReference type="InterPro" id="IPR001810">
    <property type="entry name" value="F-box_dom"/>
</dbReference>
<dbReference type="Proteomes" id="UP000712600">
    <property type="component" value="Unassembled WGS sequence"/>
</dbReference>
<dbReference type="InterPro" id="IPR036047">
    <property type="entry name" value="F-box-like_dom_sf"/>
</dbReference>
<evidence type="ECO:0000259" key="3">
    <source>
        <dbReference type="PROSITE" id="PS50157"/>
    </source>
</evidence>
<dbReference type="Gene3D" id="2.120.10.80">
    <property type="entry name" value="Kelch-type beta propeller"/>
    <property type="match status" value="1"/>
</dbReference>
<dbReference type="PANTHER" id="PTHR24414:SF148">
    <property type="entry name" value="F-BOX DOMAIN-CONTAINING PROTEIN"/>
    <property type="match status" value="1"/>
</dbReference>
<dbReference type="Pfam" id="PF00646">
    <property type="entry name" value="F-box"/>
    <property type="match status" value="1"/>
</dbReference>
<sequence>MAMCWITSLPEDVIIECVARVPRRYYPSLSLVSKFCRSLIASPQLYARRSLLDRTECCLYVTIYSRDDGYDRLYTLRQKINSSGDYCLVPIPSLPPMPSSGSYVAVGSKIYVMGGSCFEVSSNALTLIDCPLHTANHHLPNMPRAVASSVSGYINEKIYVIGGCRSRFPVFSEGPMDVMVFDVKSETWESKTRPDNLVFDWYSNSAVTWDDKIYFRVLKHGFVYDIPSQDKMEKEDMLKSYYWVGSECVIEGVLYNYSTASKILRSYDLKERCWKRVKGEIGLSGTTCARTVTYDKKVVVFFEKDIDRNKVELWCAEIKLERDEQGEICARLDWCGCVFEGHSRLMNCLVLKSFRGSSLGLTSLASMEDHQEFEKPIFDLHNRKVRSSRMKKKNRLGESMNHHYEEIFCYYGLRESPKKRTTQKSLRVKKKRLVRCGECGKGFRYEKCLRNHSETMHSLEEKKKKKSESMARDLLCFFRSGGVQRRKRSKRVSRYKKSLPPLSVSSSSSSSAFGNDGELLEVAESLIMLSKSGDALFSNLELNERECEDGFLGNEQKLVGSLSNELKLVGIRTDSNGTSKELLGFLGYKKVMKEDEVGAESFGEEVRLERVSLDDKKAETDTEQKLGGQEAVFEVSNSASKGFQMNNEHRCRLCERVFTTYQALGGHQTFHRMKNNSEKSKHEMQRRVSRS</sequence>
<keyword evidence="1" id="KW-0862">Zinc</keyword>
<keyword evidence="1" id="KW-0863">Zinc-finger</keyword>
<dbReference type="PROSITE" id="PS50157">
    <property type="entry name" value="ZINC_FINGER_C2H2_2"/>
    <property type="match status" value="2"/>
</dbReference>
<feature type="compositionally biased region" description="Basic residues" evidence="2">
    <location>
        <begin position="488"/>
        <end position="497"/>
    </location>
</feature>
<feature type="compositionally biased region" description="Low complexity" evidence="2">
    <location>
        <begin position="498"/>
        <end position="511"/>
    </location>
</feature>
<dbReference type="SMART" id="SM00355">
    <property type="entry name" value="ZnF_C2H2"/>
    <property type="match status" value="2"/>
</dbReference>
<dbReference type="PROSITE" id="PS00028">
    <property type="entry name" value="ZINC_FINGER_C2H2_1"/>
    <property type="match status" value="2"/>
</dbReference>